<dbReference type="eggNOG" id="COG2141">
    <property type="taxonomic scope" value="Bacteria"/>
</dbReference>
<dbReference type="PANTHER" id="PTHR30137:SF6">
    <property type="entry name" value="LUCIFERASE-LIKE MONOOXYGENASE"/>
    <property type="match status" value="1"/>
</dbReference>
<proteinExistence type="predicted"/>
<dbReference type="InterPro" id="IPR050766">
    <property type="entry name" value="Bact_Lucif_Oxidored"/>
</dbReference>
<evidence type="ECO:0000313" key="5">
    <source>
        <dbReference type="Proteomes" id="UP000013858"/>
    </source>
</evidence>
<evidence type="ECO:0000313" key="3">
    <source>
        <dbReference type="EMBL" id="EOH97079.1"/>
    </source>
</evidence>
<evidence type="ECO:0000313" key="6">
    <source>
        <dbReference type="Proteomes" id="UP000014197"/>
    </source>
</evidence>
<dbReference type="GO" id="GO:0005829">
    <property type="term" value="C:cytosol"/>
    <property type="evidence" value="ECO:0007669"/>
    <property type="project" value="TreeGrafter"/>
</dbReference>
<dbReference type="EMBL" id="AJAR01000014">
    <property type="protein sequence ID" value="EOH97079.1"/>
    <property type="molecule type" value="Genomic_DNA"/>
</dbReference>
<evidence type="ECO:0000256" key="1">
    <source>
        <dbReference type="ARBA" id="ARBA00007789"/>
    </source>
</evidence>
<sequence length="333" mass="37178">MTMKKLALSVLNLVSVREGQSNQEAIEDMVDLARYTEHLGYKRYWIAEHHNINGTISSATSMLINHTLEHTTTIRVGSGGVMLPNHFPLVVAEQFGTLETIHPNRVDLGLGRAPGADPHTGNALRRALLNGVDTFQDDITELLRYFGPEEKQGEIKAYPAVGTNVPLYILGSSTSSAKLAAKLGLPYSFAGHFPNNNISAALATYRNEFQPSDYLDKPYIIMALNVIAAETDEEAQHELTTMQQMYLYAIRNQIQPLKSPVASMDGLWSPMEKQYVDSLFGLTLLGNKESLKPQLQLFQQHFQVDEIMAASYLYDFDKQKNSFRVLKEAVEAL</sequence>
<organism evidence="3 5">
    <name type="scientific">Enterococcus haemoperoxidus ATCC BAA-382</name>
    <dbReference type="NCBI Taxonomy" id="1158608"/>
    <lineage>
        <taxon>Bacteria</taxon>
        <taxon>Bacillati</taxon>
        <taxon>Bacillota</taxon>
        <taxon>Bacilli</taxon>
        <taxon>Lactobacillales</taxon>
        <taxon>Enterococcaceae</taxon>
        <taxon>Enterococcus</taxon>
    </lineage>
</organism>
<dbReference type="Proteomes" id="UP000014197">
    <property type="component" value="Unassembled WGS sequence"/>
</dbReference>
<evidence type="ECO:0000313" key="4">
    <source>
        <dbReference type="EMBL" id="EOT59892.1"/>
    </source>
</evidence>
<dbReference type="AlphaFoldDB" id="R2TA26"/>
<dbReference type="STRING" id="155618.RV06_GL000188"/>
<protein>
    <submittedName>
        <fullName evidence="3">Luciferase family oxidoreductase, group 1</fullName>
    </submittedName>
</protein>
<dbReference type="OrthoDB" id="9780518at2"/>
<dbReference type="FunFam" id="3.20.20.30:FF:000002">
    <property type="entry name" value="LLM class flavin-dependent oxidoreductase"/>
    <property type="match status" value="1"/>
</dbReference>
<dbReference type="InterPro" id="IPR011251">
    <property type="entry name" value="Luciferase-like_dom"/>
</dbReference>
<dbReference type="GO" id="GO:0016705">
    <property type="term" value="F:oxidoreductase activity, acting on paired donors, with incorporation or reduction of molecular oxygen"/>
    <property type="evidence" value="ECO:0007669"/>
    <property type="project" value="InterPro"/>
</dbReference>
<dbReference type="PANTHER" id="PTHR30137">
    <property type="entry name" value="LUCIFERASE-LIKE MONOOXYGENASE"/>
    <property type="match status" value="1"/>
</dbReference>
<evidence type="ECO:0000259" key="2">
    <source>
        <dbReference type="Pfam" id="PF00296"/>
    </source>
</evidence>
<dbReference type="Pfam" id="PF00296">
    <property type="entry name" value="Bac_luciferase"/>
    <property type="match status" value="1"/>
</dbReference>
<gene>
    <name evidence="4" type="ORF">I583_02527</name>
    <name evidence="3" type="ORF">UAW_01561</name>
</gene>
<dbReference type="InterPro" id="IPR036661">
    <property type="entry name" value="Luciferase-like_sf"/>
</dbReference>
<name>R2TA26_9ENTE</name>
<comment type="caution">
    <text evidence="3">The sequence shown here is derived from an EMBL/GenBank/DDBJ whole genome shotgun (WGS) entry which is preliminary data.</text>
</comment>
<keyword evidence="6" id="KW-1185">Reference proteome</keyword>
<comment type="similarity">
    <text evidence="1">To bacterial alkanal monooxygenase alpha and beta chains.</text>
</comment>
<dbReference type="EMBL" id="ASVY01000003">
    <property type="protein sequence ID" value="EOT59892.1"/>
    <property type="molecule type" value="Genomic_DNA"/>
</dbReference>
<accession>R2TA26</accession>
<feature type="domain" description="Luciferase-like" evidence="2">
    <location>
        <begin position="18"/>
        <end position="246"/>
    </location>
</feature>
<reference evidence="3 5" key="1">
    <citation type="submission" date="2013-02" db="EMBL/GenBank/DDBJ databases">
        <title>The Genome Sequence of Enterococcus haemoperoxidus BAA-382.</title>
        <authorList>
            <consortium name="The Broad Institute Genome Sequencing Platform"/>
            <consortium name="The Broad Institute Genome Sequencing Center for Infectious Disease"/>
            <person name="Earl A.M."/>
            <person name="Gilmore M.S."/>
            <person name="Lebreton F."/>
            <person name="Walker B."/>
            <person name="Young S.K."/>
            <person name="Zeng Q."/>
            <person name="Gargeya S."/>
            <person name="Fitzgerald M."/>
            <person name="Haas B."/>
            <person name="Abouelleil A."/>
            <person name="Alvarado L."/>
            <person name="Arachchi H.M."/>
            <person name="Berlin A.M."/>
            <person name="Chapman S.B."/>
            <person name="Dewar J."/>
            <person name="Goldberg J."/>
            <person name="Griggs A."/>
            <person name="Gujja S."/>
            <person name="Hansen M."/>
            <person name="Howarth C."/>
            <person name="Imamovic A."/>
            <person name="Larimer J."/>
            <person name="McCowan C."/>
            <person name="Murphy C."/>
            <person name="Neiman D."/>
            <person name="Pearson M."/>
            <person name="Priest M."/>
            <person name="Roberts A."/>
            <person name="Saif S."/>
            <person name="Shea T."/>
            <person name="Sisk P."/>
            <person name="Sykes S."/>
            <person name="Wortman J."/>
            <person name="Nusbaum C."/>
            <person name="Birren B."/>
        </authorList>
    </citation>
    <scope>NUCLEOTIDE SEQUENCE [LARGE SCALE GENOMIC DNA]</scope>
    <source>
        <strain evidence="3 5">ATCC BAA-382</strain>
    </source>
</reference>
<dbReference type="Proteomes" id="UP000013858">
    <property type="component" value="Unassembled WGS sequence"/>
</dbReference>
<dbReference type="InterPro" id="IPR019949">
    <property type="entry name" value="CmoO-like"/>
</dbReference>
<dbReference type="RefSeq" id="WP_010761763.1">
    <property type="nucleotide sequence ID" value="NZ_KB946316.1"/>
</dbReference>
<dbReference type="PATRIC" id="fig|1158608.3.peg.1536"/>
<reference evidence="4 6" key="2">
    <citation type="submission" date="2013-03" db="EMBL/GenBank/DDBJ databases">
        <title>The Genome Sequence of Enterococcus haemoperoxidus BAA-382 (PacBio/Illumina hybrid assembly).</title>
        <authorList>
            <consortium name="The Broad Institute Genomics Platform"/>
            <consortium name="The Broad Institute Genome Sequencing Center for Infectious Disease"/>
            <person name="Earl A."/>
            <person name="Russ C."/>
            <person name="Gilmore M."/>
            <person name="Surin D."/>
            <person name="Walker B."/>
            <person name="Young S."/>
            <person name="Zeng Q."/>
            <person name="Gargeya S."/>
            <person name="Fitzgerald M."/>
            <person name="Haas B."/>
            <person name="Abouelleil A."/>
            <person name="Allen A.W."/>
            <person name="Alvarado L."/>
            <person name="Arachchi H.M."/>
            <person name="Berlin A.M."/>
            <person name="Chapman S.B."/>
            <person name="Gainer-Dewar J."/>
            <person name="Goldberg J."/>
            <person name="Griggs A."/>
            <person name="Gujja S."/>
            <person name="Hansen M."/>
            <person name="Howarth C."/>
            <person name="Imamovic A."/>
            <person name="Ireland A."/>
            <person name="Larimer J."/>
            <person name="McCowan C."/>
            <person name="Murphy C."/>
            <person name="Pearson M."/>
            <person name="Poon T.W."/>
            <person name="Priest M."/>
            <person name="Roberts A."/>
            <person name="Saif S."/>
            <person name="Shea T."/>
            <person name="Sisk P."/>
            <person name="Sykes S."/>
            <person name="Wortman J."/>
            <person name="Nusbaum C."/>
            <person name="Birren B."/>
        </authorList>
    </citation>
    <scope>NUCLEOTIDE SEQUENCE [LARGE SCALE GENOMIC DNA]</scope>
    <source>
        <strain evidence="4 6">ATCC BAA-382</strain>
    </source>
</reference>
<dbReference type="SUPFAM" id="SSF51679">
    <property type="entry name" value="Bacterial luciferase-like"/>
    <property type="match status" value="1"/>
</dbReference>
<dbReference type="Gene3D" id="3.20.20.30">
    <property type="entry name" value="Luciferase-like domain"/>
    <property type="match status" value="1"/>
</dbReference>
<dbReference type="NCBIfam" id="TIGR03558">
    <property type="entry name" value="oxido_grp_1"/>
    <property type="match status" value="1"/>
</dbReference>